<organism evidence="3 4">
    <name type="scientific">Lasiosphaeris hirsuta</name>
    <dbReference type="NCBI Taxonomy" id="260670"/>
    <lineage>
        <taxon>Eukaryota</taxon>
        <taxon>Fungi</taxon>
        <taxon>Dikarya</taxon>
        <taxon>Ascomycota</taxon>
        <taxon>Pezizomycotina</taxon>
        <taxon>Sordariomycetes</taxon>
        <taxon>Sordariomycetidae</taxon>
        <taxon>Sordariales</taxon>
        <taxon>Lasiosphaeriaceae</taxon>
        <taxon>Lasiosphaeris</taxon>
    </lineage>
</organism>
<evidence type="ECO:0000256" key="2">
    <source>
        <dbReference type="SAM" id="SignalP"/>
    </source>
</evidence>
<feature type="region of interest" description="Disordered" evidence="1">
    <location>
        <begin position="160"/>
        <end position="216"/>
    </location>
</feature>
<gene>
    <name evidence="3" type="ORF">B0H67DRAFT_564227</name>
</gene>
<keyword evidence="2" id="KW-0732">Signal</keyword>
<feature type="chain" id="PRO_5041290163" evidence="2">
    <location>
        <begin position="20"/>
        <end position="406"/>
    </location>
</feature>
<sequence>MQIIALLSAVAFVAGGVDAVRHNSSRRRMVPDNHSHRARYHQRMHSIPVAALEAETATSAATSTSSNNPVSWWGDATTMTVTLTHPSLAFINGTASASPVLFKTSLASLSCLPSVTTITQTVNVTVSFTASASIMPSITKHHSATVSLPPKSDITSCTSTKSLSSSFTQTDPCPDSASTTSYQTVDSSTARSGTTPCPTSAATAPPPPVDTQTTPRTLRFTLSTVTSTPGPSSGPGTAPSVPQLTSISCGVIDTALTPIIIGTLVTTSAPLSDTVVTSIPTPTGTVCVDSAPSGSPRPANVHCGVRGKAVGNYFLGRFVENAAGVGVTLEGRWKFCGSVWGATHGCLAYDFHLNEFGVPRCDLYGNHVAFVVDAIDNYQPNTWFDLECGDPTNPKWHPADTRPRRG</sequence>
<protein>
    <submittedName>
        <fullName evidence="3">Uncharacterized protein</fullName>
    </submittedName>
</protein>
<reference evidence="3" key="1">
    <citation type="submission" date="2023-06" db="EMBL/GenBank/DDBJ databases">
        <title>Genome-scale phylogeny and comparative genomics of the fungal order Sordariales.</title>
        <authorList>
            <consortium name="Lawrence Berkeley National Laboratory"/>
            <person name="Hensen N."/>
            <person name="Bonometti L."/>
            <person name="Westerberg I."/>
            <person name="Brannstrom I.O."/>
            <person name="Guillou S."/>
            <person name="Cros-Aarteil S."/>
            <person name="Calhoun S."/>
            <person name="Haridas S."/>
            <person name="Kuo A."/>
            <person name="Mondo S."/>
            <person name="Pangilinan J."/>
            <person name="Riley R."/>
            <person name="Labutti K."/>
            <person name="Andreopoulos B."/>
            <person name="Lipzen A."/>
            <person name="Chen C."/>
            <person name="Yanf M."/>
            <person name="Daum C."/>
            <person name="Ng V."/>
            <person name="Clum A."/>
            <person name="Steindorff A."/>
            <person name="Ohm R."/>
            <person name="Martin F."/>
            <person name="Silar P."/>
            <person name="Natvig D."/>
            <person name="Lalanne C."/>
            <person name="Gautier V."/>
            <person name="Ament-Velasquez S.L."/>
            <person name="Kruys A."/>
            <person name="Hutchinson M.I."/>
            <person name="Powell A.J."/>
            <person name="Barry K."/>
            <person name="Miller A.N."/>
            <person name="Grigoriev I.V."/>
            <person name="Debuchy R."/>
            <person name="Gladieux P."/>
            <person name="Thoren M.H."/>
            <person name="Johannesson H."/>
        </authorList>
    </citation>
    <scope>NUCLEOTIDE SEQUENCE</scope>
    <source>
        <strain evidence="3">SMH4607-1</strain>
    </source>
</reference>
<evidence type="ECO:0000313" key="3">
    <source>
        <dbReference type="EMBL" id="KAK0731240.1"/>
    </source>
</evidence>
<dbReference type="Proteomes" id="UP001172102">
    <property type="component" value="Unassembled WGS sequence"/>
</dbReference>
<accession>A0AA40E8X4</accession>
<keyword evidence="4" id="KW-1185">Reference proteome</keyword>
<dbReference type="AlphaFoldDB" id="A0AA40E8X4"/>
<comment type="caution">
    <text evidence="3">The sequence shown here is derived from an EMBL/GenBank/DDBJ whole genome shotgun (WGS) entry which is preliminary data.</text>
</comment>
<feature type="compositionally biased region" description="Low complexity" evidence="1">
    <location>
        <begin position="160"/>
        <end position="170"/>
    </location>
</feature>
<proteinExistence type="predicted"/>
<name>A0AA40E8X4_9PEZI</name>
<evidence type="ECO:0000313" key="4">
    <source>
        <dbReference type="Proteomes" id="UP001172102"/>
    </source>
</evidence>
<feature type="compositionally biased region" description="Polar residues" evidence="1">
    <location>
        <begin position="176"/>
        <end position="193"/>
    </location>
</feature>
<feature type="signal peptide" evidence="2">
    <location>
        <begin position="1"/>
        <end position="19"/>
    </location>
</feature>
<feature type="compositionally biased region" description="Low complexity" evidence="1">
    <location>
        <begin position="194"/>
        <end position="203"/>
    </location>
</feature>
<dbReference type="EMBL" id="JAUKUA010000001">
    <property type="protein sequence ID" value="KAK0731240.1"/>
    <property type="molecule type" value="Genomic_DNA"/>
</dbReference>
<evidence type="ECO:0000256" key="1">
    <source>
        <dbReference type="SAM" id="MobiDB-lite"/>
    </source>
</evidence>